<feature type="transmembrane region" description="Helical" evidence="1">
    <location>
        <begin position="17"/>
        <end position="41"/>
    </location>
</feature>
<gene>
    <name evidence="2" type="ORF">C8E87_7228</name>
</gene>
<dbReference type="OrthoDB" id="3297690at2"/>
<keyword evidence="1" id="KW-1133">Transmembrane helix</keyword>
<proteinExistence type="predicted"/>
<protein>
    <submittedName>
        <fullName evidence="2">Uncharacterized protein</fullName>
    </submittedName>
</protein>
<keyword evidence="1" id="KW-0472">Membrane</keyword>
<sequence length="140" mass="14509">MTTTVATRGNAPTSNRAGVWTLVGVQVGFAVLYALGGWLALAHAAELTGHWHVPAQEDAATEGLDVAGGWGWAWPIGYVLQSAPVAAGLGLFVSIMAFLVGYAEGRRQTYALIAGTVVTFAVLLVSLTPAAQSLSGWLLD</sequence>
<evidence type="ECO:0000313" key="3">
    <source>
        <dbReference type="Proteomes" id="UP000294901"/>
    </source>
</evidence>
<feature type="transmembrane region" description="Helical" evidence="1">
    <location>
        <begin position="110"/>
        <end position="131"/>
    </location>
</feature>
<dbReference type="Proteomes" id="UP000294901">
    <property type="component" value="Unassembled WGS sequence"/>
</dbReference>
<evidence type="ECO:0000256" key="1">
    <source>
        <dbReference type="SAM" id="Phobius"/>
    </source>
</evidence>
<organism evidence="2 3">
    <name type="scientific">Paractinoplanes brasiliensis</name>
    <dbReference type="NCBI Taxonomy" id="52695"/>
    <lineage>
        <taxon>Bacteria</taxon>
        <taxon>Bacillati</taxon>
        <taxon>Actinomycetota</taxon>
        <taxon>Actinomycetes</taxon>
        <taxon>Micromonosporales</taxon>
        <taxon>Micromonosporaceae</taxon>
        <taxon>Paractinoplanes</taxon>
    </lineage>
</organism>
<keyword evidence="1" id="KW-0812">Transmembrane</keyword>
<keyword evidence="3" id="KW-1185">Reference proteome</keyword>
<accession>A0A4R6JBD7</accession>
<comment type="caution">
    <text evidence="2">The sequence shown here is derived from an EMBL/GenBank/DDBJ whole genome shotgun (WGS) entry which is preliminary data.</text>
</comment>
<dbReference type="EMBL" id="SNWR01000002">
    <property type="protein sequence ID" value="TDO31796.1"/>
    <property type="molecule type" value="Genomic_DNA"/>
</dbReference>
<feature type="transmembrane region" description="Helical" evidence="1">
    <location>
        <begin position="78"/>
        <end position="103"/>
    </location>
</feature>
<name>A0A4R6JBD7_9ACTN</name>
<evidence type="ECO:0000313" key="2">
    <source>
        <dbReference type="EMBL" id="TDO31796.1"/>
    </source>
</evidence>
<dbReference type="AlphaFoldDB" id="A0A4R6JBD7"/>
<reference evidence="2 3" key="1">
    <citation type="submission" date="2019-03" db="EMBL/GenBank/DDBJ databases">
        <title>Sequencing the genomes of 1000 actinobacteria strains.</title>
        <authorList>
            <person name="Klenk H.-P."/>
        </authorList>
    </citation>
    <scope>NUCLEOTIDE SEQUENCE [LARGE SCALE GENOMIC DNA]</scope>
    <source>
        <strain evidence="2 3">DSM 43805</strain>
    </source>
</reference>
<dbReference type="RefSeq" id="WP_133877849.1">
    <property type="nucleotide sequence ID" value="NZ_BOMD01000074.1"/>
</dbReference>